<feature type="transmembrane region" description="Helical" evidence="1">
    <location>
        <begin position="108"/>
        <end position="132"/>
    </location>
</feature>
<feature type="transmembrane region" description="Helical" evidence="1">
    <location>
        <begin position="200"/>
        <end position="221"/>
    </location>
</feature>
<proteinExistence type="predicted"/>
<keyword evidence="1" id="KW-1133">Transmembrane helix</keyword>
<dbReference type="PANTHER" id="PTHR35342">
    <property type="entry name" value="TRICARBOXYLIC TRANSPORT PROTEIN"/>
    <property type="match status" value="1"/>
</dbReference>
<evidence type="ECO:0000259" key="2">
    <source>
        <dbReference type="Pfam" id="PF01970"/>
    </source>
</evidence>
<evidence type="ECO:0000313" key="4">
    <source>
        <dbReference type="Proteomes" id="UP000033772"/>
    </source>
</evidence>
<protein>
    <submittedName>
        <fullName evidence="3">Transporter</fullName>
    </submittedName>
</protein>
<dbReference type="RefSeq" id="WP_045547529.1">
    <property type="nucleotide sequence ID" value="NZ_JZDQ02000040.1"/>
</dbReference>
<dbReference type="EMBL" id="JZDQ02000040">
    <property type="protein sequence ID" value="OIJ24380.1"/>
    <property type="molecule type" value="Genomic_DNA"/>
</dbReference>
<dbReference type="Proteomes" id="UP000033772">
    <property type="component" value="Unassembled WGS sequence"/>
</dbReference>
<dbReference type="Pfam" id="PF01970">
    <property type="entry name" value="TctA"/>
    <property type="match status" value="1"/>
</dbReference>
<dbReference type="STRING" id="1844.UG56_023120"/>
<feature type="transmembrane region" description="Helical" evidence="1">
    <location>
        <begin position="169"/>
        <end position="188"/>
    </location>
</feature>
<feature type="transmembrane region" description="Helical" evidence="1">
    <location>
        <begin position="353"/>
        <end position="371"/>
    </location>
</feature>
<dbReference type="PANTHER" id="PTHR35342:SF5">
    <property type="entry name" value="TRICARBOXYLIC TRANSPORT PROTEIN"/>
    <property type="match status" value="1"/>
</dbReference>
<feature type="transmembrane region" description="Helical" evidence="1">
    <location>
        <begin position="383"/>
        <end position="403"/>
    </location>
</feature>
<keyword evidence="4" id="KW-1185">Reference proteome</keyword>
<gene>
    <name evidence="3" type="ORF">UG56_023120</name>
</gene>
<keyword evidence="1" id="KW-0472">Membrane</keyword>
<organism evidence="3 4">
    <name type="scientific">Nocardioides luteus</name>
    <dbReference type="NCBI Taxonomy" id="1844"/>
    <lineage>
        <taxon>Bacteria</taxon>
        <taxon>Bacillati</taxon>
        <taxon>Actinomycetota</taxon>
        <taxon>Actinomycetes</taxon>
        <taxon>Propionibacteriales</taxon>
        <taxon>Nocardioidaceae</taxon>
        <taxon>Nocardioides</taxon>
    </lineage>
</organism>
<evidence type="ECO:0000256" key="1">
    <source>
        <dbReference type="SAM" id="Phobius"/>
    </source>
</evidence>
<dbReference type="AlphaFoldDB" id="A0A1J4MYF0"/>
<feature type="transmembrane region" description="Helical" evidence="1">
    <location>
        <begin position="256"/>
        <end position="278"/>
    </location>
</feature>
<evidence type="ECO:0000313" key="3">
    <source>
        <dbReference type="EMBL" id="OIJ24380.1"/>
    </source>
</evidence>
<feature type="transmembrane region" description="Helical" evidence="1">
    <location>
        <begin position="469"/>
        <end position="489"/>
    </location>
</feature>
<accession>A0A1J4MYF0</accession>
<comment type="caution">
    <text evidence="3">The sequence shown here is derived from an EMBL/GenBank/DDBJ whole genome shotgun (WGS) entry which is preliminary data.</text>
</comment>
<keyword evidence="1" id="KW-0812">Transmembrane</keyword>
<reference evidence="3" key="1">
    <citation type="submission" date="2016-10" db="EMBL/GenBank/DDBJ databases">
        <title>Draft Genome Sequence of Nocardioides luteus Strain BAFB, an Alkane-Degrading Bacterium Isolated from JP-7 Polluted Soil.</title>
        <authorList>
            <person name="Brown L."/>
            <person name="Ruiz O.N."/>
            <person name="Gunasekera T."/>
        </authorList>
    </citation>
    <scope>NUCLEOTIDE SEQUENCE [LARGE SCALE GENOMIC DNA]</scope>
    <source>
        <strain evidence="3">BAFB</strain>
    </source>
</reference>
<feature type="transmembrane region" description="Helical" evidence="1">
    <location>
        <begin position="409"/>
        <end position="425"/>
    </location>
</feature>
<feature type="transmembrane region" description="Helical" evidence="1">
    <location>
        <begin position="61"/>
        <end position="82"/>
    </location>
</feature>
<feature type="transmembrane region" description="Helical" evidence="1">
    <location>
        <begin position="144"/>
        <end position="163"/>
    </location>
</feature>
<sequence>MDSFTALLDGFASALTPQNLLFALIGCLLGTILGILPGIGSTAGMAILIPLTLTMDPASAIIMLAAIFYGGAYGGTITSVLLNIPGEGESAITCIDGYQMTLRGRAGAALATAGIGSFIGGTIATLALVVAAKPLSELGLRIGPPEFFSLVLIGLALLVGLVGRSVLKGVISACLGLLIAMVGIDPVMGLPRFTFDQPHFFDGISYVPVLVGIFGLGELLATSGGAAPKPTAPTLRQLLPTRTDLRRAAPAIGRGASIGTVIGLIPGVSSAISSLLAYSTEKKISRHRTELGSGAIEGVAAPETANNSHSNAAFIPLFTLGIPASPAIAVLMGAFLQNGLTPGPQLFTEAPDLVWTVIASLFVGNLLLLVLNVPMVGLWTRILAIPYSVLRAVIFAFIVIGSYAVNNSVIDIYVMVFFGIVGFVFRQVHLPLAPLVLTLILGPFIESALRESLQISQGDFGIFVDRPLSLVFLLVALAILAASVLSAGLKRKAGLPTDAEV</sequence>
<name>A0A1J4MYF0_9ACTN</name>
<feature type="transmembrane region" description="Helical" evidence="1">
    <location>
        <begin position="20"/>
        <end position="49"/>
    </location>
</feature>
<dbReference type="OrthoDB" id="9781349at2"/>
<feature type="transmembrane region" description="Helical" evidence="1">
    <location>
        <begin position="312"/>
        <end position="333"/>
    </location>
</feature>
<feature type="domain" description="DUF112" evidence="2">
    <location>
        <begin position="20"/>
        <end position="437"/>
    </location>
</feature>
<dbReference type="InterPro" id="IPR002823">
    <property type="entry name" value="DUF112_TM"/>
</dbReference>